<keyword evidence="3" id="KW-1185">Reference proteome</keyword>
<dbReference type="Proteomes" id="UP000199529">
    <property type="component" value="Unassembled WGS sequence"/>
</dbReference>
<dbReference type="InterPro" id="IPR002575">
    <property type="entry name" value="Aminoglycoside_PTrfase"/>
</dbReference>
<proteinExistence type="predicted"/>
<evidence type="ECO:0000313" key="3">
    <source>
        <dbReference type="Proteomes" id="UP000199529"/>
    </source>
</evidence>
<protein>
    <submittedName>
        <fullName evidence="2">Phosphotransferase enzyme family protein</fullName>
    </submittedName>
</protein>
<dbReference type="OrthoDB" id="3723194at2"/>
<dbReference type="Pfam" id="PF01636">
    <property type="entry name" value="APH"/>
    <property type="match status" value="1"/>
</dbReference>
<keyword evidence="2" id="KW-0808">Transferase</keyword>
<evidence type="ECO:0000259" key="1">
    <source>
        <dbReference type="Pfam" id="PF01636"/>
    </source>
</evidence>
<dbReference type="AlphaFoldDB" id="A0A1H3GAK6"/>
<dbReference type="RefSeq" id="WP_093267556.1">
    <property type="nucleotide sequence ID" value="NZ_FNOK01000018.1"/>
</dbReference>
<dbReference type="SUPFAM" id="SSF56112">
    <property type="entry name" value="Protein kinase-like (PK-like)"/>
    <property type="match status" value="1"/>
</dbReference>
<name>A0A1H3GAK6_9PSEU</name>
<dbReference type="STRING" id="418495.SAMN05216215_1018100"/>
<evidence type="ECO:0000313" key="2">
    <source>
        <dbReference type="EMBL" id="SDY00080.1"/>
    </source>
</evidence>
<dbReference type="InterPro" id="IPR011009">
    <property type="entry name" value="Kinase-like_dom_sf"/>
</dbReference>
<dbReference type="EMBL" id="FNOK01000018">
    <property type="protein sequence ID" value="SDY00080.1"/>
    <property type="molecule type" value="Genomic_DNA"/>
</dbReference>
<feature type="domain" description="Aminoglycoside phosphotransferase" evidence="1">
    <location>
        <begin position="98"/>
        <end position="239"/>
    </location>
</feature>
<reference evidence="3" key="1">
    <citation type="submission" date="2016-10" db="EMBL/GenBank/DDBJ databases">
        <authorList>
            <person name="Varghese N."/>
            <person name="Submissions S."/>
        </authorList>
    </citation>
    <scope>NUCLEOTIDE SEQUENCE [LARGE SCALE GENOMIC DNA]</scope>
    <source>
        <strain evidence="3">CGMCC 4.3530</strain>
    </source>
</reference>
<dbReference type="Gene3D" id="3.90.1200.10">
    <property type="match status" value="1"/>
</dbReference>
<gene>
    <name evidence="2" type="ORF">SAMN05216215_1018100</name>
</gene>
<accession>A0A1H3GAK6</accession>
<dbReference type="GO" id="GO:0016740">
    <property type="term" value="F:transferase activity"/>
    <property type="evidence" value="ECO:0007669"/>
    <property type="project" value="UniProtKB-KW"/>
</dbReference>
<sequence length="296" mass="33046">MTTPSDRAPAETRALHAACAQRGIDSAHAELLSLGDSATYRLPHQLVARVTRTVTQRETALKETTLAAWLLHTAHISVVEPAEEPVELNDTVVTFWHELPSYRPATPAEIGHFLRDLHTISSPKGELLTALRPFVRIAERINAAPIPAGDKSFLCDRLRNLENHWRTATFTLGPALIHGDPHDNNIVAVDDGRILALDLERVAIGPPEWDLTLVASEHDSFGWVSAAEYQQFADAYGFDVLSSPSYELLRDIRELRMTSWLANRADQNDQIANETQYRINCLRGHNGARPWNWTAS</sequence>
<organism evidence="2 3">
    <name type="scientific">Saccharopolyspora shandongensis</name>
    <dbReference type="NCBI Taxonomy" id="418495"/>
    <lineage>
        <taxon>Bacteria</taxon>
        <taxon>Bacillati</taxon>
        <taxon>Actinomycetota</taxon>
        <taxon>Actinomycetes</taxon>
        <taxon>Pseudonocardiales</taxon>
        <taxon>Pseudonocardiaceae</taxon>
        <taxon>Saccharopolyspora</taxon>
    </lineage>
</organism>